<organism evidence="2 3">
    <name type="scientific">Dendrobium nobile</name>
    <name type="common">Orchid</name>
    <dbReference type="NCBI Taxonomy" id="94219"/>
    <lineage>
        <taxon>Eukaryota</taxon>
        <taxon>Viridiplantae</taxon>
        <taxon>Streptophyta</taxon>
        <taxon>Embryophyta</taxon>
        <taxon>Tracheophyta</taxon>
        <taxon>Spermatophyta</taxon>
        <taxon>Magnoliopsida</taxon>
        <taxon>Liliopsida</taxon>
        <taxon>Asparagales</taxon>
        <taxon>Orchidaceae</taxon>
        <taxon>Epidendroideae</taxon>
        <taxon>Malaxideae</taxon>
        <taxon>Dendrobiinae</taxon>
        <taxon>Dendrobium</taxon>
    </lineage>
</organism>
<dbReference type="Gene3D" id="3.30.420.10">
    <property type="entry name" value="Ribonuclease H-like superfamily/Ribonuclease H"/>
    <property type="match status" value="1"/>
</dbReference>
<evidence type="ECO:0000259" key="1">
    <source>
        <dbReference type="PROSITE" id="PS50878"/>
    </source>
</evidence>
<dbReference type="CDD" id="cd01650">
    <property type="entry name" value="RT_nLTR_like"/>
    <property type="match status" value="1"/>
</dbReference>
<dbReference type="InterPro" id="IPR044730">
    <property type="entry name" value="RNase_H-like_dom_plant"/>
</dbReference>
<dbReference type="SUPFAM" id="SSF53098">
    <property type="entry name" value="Ribonuclease H-like"/>
    <property type="match status" value="1"/>
</dbReference>
<comment type="caution">
    <text evidence="2">The sequence shown here is derived from an EMBL/GenBank/DDBJ whole genome shotgun (WGS) entry which is preliminary data.</text>
</comment>
<proteinExistence type="predicted"/>
<dbReference type="Pfam" id="PF13456">
    <property type="entry name" value="RVT_3"/>
    <property type="match status" value="1"/>
</dbReference>
<dbReference type="PROSITE" id="PS50878">
    <property type="entry name" value="RT_POL"/>
    <property type="match status" value="1"/>
</dbReference>
<dbReference type="GO" id="GO:0003676">
    <property type="term" value="F:nucleic acid binding"/>
    <property type="evidence" value="ECO:0007669"/>
    <property type="project" value="InterPro"/>
</dbReference>
<dbReference type="Proteomes" id="UP000829196">
    <property type="component" value="Unassembled WGS sequence"/>
</dbReference>
<dbReference type="PANTHER" id="PTHR31635">
    <property type="entry name" value="REVERSE TRANSCRIPTASE DOMAIN-CONTAINING PROTEIN-RELATED"/>
    <property type="match status" value="1"/>
</dbReference>
<dbReference type="InterPro" id="IPR012337">
    <property type="entry name" value="RNaseH-like_sf"/>
</dbReference>
<dbReference type="SUPFAM" id="SSF56672">
    <property type="entry name" value="DNA/RNA polymerases"/>
    <property type="match status" value="1"/>
</dbReference>
<keyword evidence="3" id="KW-1185">Reference proteome</keyword>
<dbReference type="InterPro" id="IPR002156">
    <property type="entry name" value="RNaseH_domain"/>
</dbReference>
<evidence type="ECO:0000313" key="2">
    <source>
        <dbReference type="EMBL" id="KAI0496442.1"/>
    </source>
</evidence>
<dbReference type="InterPro" id="IPR036397">
    <property type="entry name" value="RNaseH_sf"/>
</dbReference>
<dbReference type="EMBL" id="JAGYWB010000016">
    <property type="protein sequence ID" value="KAI0496442.1"/>
    <property type="molecule type" value="Genomic_DNA"/>
</dbReference>
<dbReference type="CDD" id="cd06222">
    <property type="entry name" value="RNase_H_like"/>
    <property type="match status" value="1"/>
</dbReference>
<dbReference type="PANTHER" id="PTHR31635:SF196">
    <property type="entry name" value="REVERSE TRANSCRIPTASE DOMAIN-CONTAINING PROTEIN-RELATED"/>
    <property type="match status" value="1"/>
</dbReference>
<protein>
    <recommendedName>
        <fullName evidence="1">Reverse transcriptase domain-containing protein</fullName>
    </recommendedName>
</protein>
<name>A0A8T3AKU3_DENNO</name>
<dbReference type="GO" id="GO:0004523">
    <property type="term" value="F:RNA-DNA hybrid ribonuclease activity"/>
    <property type="evidence" value="ECO:0007669"/>
    <property type="project" value="InterPro"/>
</dbReference>
<gene>
    <name evidence="2" type="ORF">KFK09_022759</name>
</gene>
<dbReference type="Pfam" id="PF00078">
    <property type="entry name" value="RVT_1"/>
    <property type="match status" value="1"/>
</dbReference>
<dbReference type="InterPro" id="IPR043502">
    <property type="entry name" value="DNA/RNA_pol_sf"/>
</dbReference>
<sequence length="1590" mass="181627">MLLNRLEKVIHKLISVDQAAFVRGRSLSDHVLVAQEVYNKFRWSKSKGGLLAIKLDMEQAYDSMGWDSLRQVLIRLKFPPKFMELLLHCVLNPKFCILINGKKTDLIDGKCGFRQGCPLSPFLFILCSQILSDALCSRISKGISVSRLAPKVSHLLFADDLLIFSEAKMKKVKELRRIINNYCHWTGQKVKEISYLGIKMDLRRLNPSDFQNLLDSAARRLNTRGSKNISLEGRLILSKGDGSAGIHYISWGMLCKPKCEGGRGLFSAISKVGPLRGKFAWNFLSNPNSVLSQILRAKYGEDIWSSSIKNGCSPAWKIITLGAKFLRNVVRWRISNGESINWMYDSWILDRCIAKWPTFVNVYNFSEFSLSSFILDGQWNFVKLKEVFGVHMIDIISNIPIDDSRQSDWLEIIEKFSGKSITALASLAAMDHEEKITQWNWKRKLKLKPIIDLFWWRFCNNALPTYSFLVNRKLSTLINYPRGCEEEENNNHIAESKEMRHSVNSDYNLLGEETNISCSKEEGEISNSDPEIRVNPNNSVFSVEEDGTVILKFDLKITSCVDSLNDHYSLDSIMADVINSRELRFQEDFAWNVVMMDALVQEILSSLEFGRECSVVQQPQLVDSIIQKQENLIHKTGKVGPDKISIKRTFANVIGKPSKSRFSPILSEEEKSGAPYGVVGDQVALSREADSTPLVVVQRRKKPLVRKIITKSGANKPPVIEHNVVQQRRLKGSIFFIGESSGKKDLFSGKKIRSDVLESDSIAGFEQDLDNKLQFDMEHQQMVNREEVVKASFRLPSNISSKLDGITASFFKNYWDIMCKDVVEAILEFFVSDLLSKAIVQFGGDGLGVSFRHSGPKISHLLYADDIILFSVANYCHLKKMKEIINLYCLWTGQRINTSKSMVMFSRNTPLCKQYNFSKMLGMRRVNSFEYLGLKCSLSQTKATDFNKVISKVMNWVNSWGSKMLSDVYGDSLDVVISRPRSSWRILQEGWRFLKPAIRWRIGDGASVSILKDVWIFDRSLLSRPSFFNISINVVDKVEELIEKGVGIIVRDSKGKVLVAAGNQVLNTKNVVYLILPMVYDIGPCFDENKDLELVGFVLPFSVALWSSSELKVSFKDLGFFETCMKNILIRLLRRIKKDFRFSAITSRVKKNSRFDAFTMSMKKLKGFFLVRRVKKIIVLCFGRSKLAWNYIQKPNSLFHCAMKAKYGSDVMNGAQKKITSTAWQILLDGGRHLKMAVRWKVVKGDQINILNDTWLLDKCINRWPTYVDCDFLDGMFVQQLLLSNGEWNFTMLQRAFHPDIILLISQICIEYEEEDRLELTKMCSRKTVSALKLKLNKKVEIFWWRLGKSAIPTNLFLKNRRISENALCARGCQNRNDVKHGKTALPCSMVASNALFSAISKSSPYLTSWGTNLLRESQISWCPPPKDWIKVNVDASLLSCNSAGIVGVFRDHKGRFISAFGKNGAHWDIAQLELEVVFTVREFLRSWMLECKGLIIESDNTNIIKFIQESLKKNKWHVDRWPTKDLCFLNDFNKVVFLHAYRSCNKVANYCATMALESSFFFDSFSFKNIPSLLLDLIKEECDPFITCN</sequence>
<dbReference type="InterPro" id="IPR000477">
    <property type="entry name" value="RT_dom"/>
</dbReference>
<feature type="domain" description="Reverse transcriptase" evidence="1">
    <location>
        <begin position="1"/>
        <end position="236"/>
    </location>
</feature>
<reference evidence="2" key="1">
    <citation type="journal article" date="2022" name="Front. Genet.">
        <title>Chromosome-Scale Assembly of the Dendrobium nobile Genome Provides Insights Into the Molecular Mechanism of the Biosynthesis of the Medicinal Active Ingredient of Dendrobium.</title>
        <authorList>
            <person name="Xu Q."/>
            <person name="Niu S.-C."/>
            <person name="Li K.-L."/>
            <person name="Zheng P.-J."/>
            <person name="Zhang X.-J."/>
            <person name="Jia Y."/>
            <person name="Liu Y."/>
            <person name="Niu Y.-X."/>
            <person name="Yu L.-H."/>
            <person name="Chen D.-F."/>
            <person name="Zhang G.-Q."/>
        </authorList>
    </citation>
    <scope>NUCLEOTIDE SEQUENCE</scope>
    <source>
        <tissue evidence="2">Leaf</tissue>
    </source>
</reference>
<evidence type="ECO:0000313" key="3">
    <source>
        <dbReference type="Proteomes" id="UP000829196"/>
    </source>
</evidence>
<accession>A0A8T3AKU3</accession>
<dbReference type="OrthoDB" id="1734132at2759"/>